<evidence type="ECO:0000313" key="3">
    <source>
        <dbReference type="EMBL" id="RAI56060.1"/>
    </source>
</evidence>
<evidence type="ECO:0000259" key="2">
    <source>
        <dbReference type="Pfam" id="PF20229"/>
    </source>
</evidence>
<dbReference type="InterPro" id="IPR018634">
    <property type="entry name" value="ChrB_C"/>
</dbReference>
<gene>
    <name evidence="3" type="ORF">DOO78_22735</name>
</gene>
<dbReference type="Pfam" id="PF20229">
    <property type="entry name" value="ChrB_N"/>
    <property type="match status" value="1"/>
</dbReference>
<dbReference type="AlphaFoldDB" id="A0A327LZK8"/>
<reference evidence="4" key="1">
    <citation type="submission" date="2018-06" db="EMBL/GenBank/DDBJ databases">
        <authorList>
            <person name="Khan S.A."/>
        </authorList>
    </citation>
    <scope>NUCLEOTIDE SEQUENCE [LARGE SCALE GENOMIC DNA]</scope>
    <source>
        <strain evidence="4">DB-1506</strain>
    </source>
</reference>
<evidence type="ECO:0000313" key="4">
    <source>
        <dbReference type="Proteomes" id="UP000249065"/>
    </source>
</evidence>
<dbReference type="RefSeq" id="WP_111472183.1">
    <property type="nucleotide sequence ID" value="NZ_QLIX01000027.1"/>
</dbReference>
<dbReference type="InterPro" id="IPR046858">
    <property type="entry name" value="ChrB_N"/>
</dbReference>
<feature type="domain" description="ChrB C-terminal" evidence="1">
    <location>
        <begin position="210"/>
        <end position="342"/>
    </location>
</feature>
<name>A0A327LZK8_9PROT</name>
<comment type="caution">
    <text evidence="3">The sequence shown here is derived from an EMBL/GenBank/DDBJ whole genome shotgun (WGS) entry which is preliminary data.</text>
</comment>
<organism evidence="3 4">
    <name type="scientific">Roseicella frigidaeris</name>
    <dbReference type="NCBI Taxonomy" id="2230885"/>
    <lineage>
        <taxon>Bacteria</taxon>
        <taxon>Pseudomonadati</taxon>
        <taxon>Pseudomonadota</taxon>
        <taxon>Alphaproteobacteria</taxon>
        <taxon>Acetobacterales</taxon>
        <taxon>Roseomonadaceae</taxon>
        <taxon>Roseicella</taxon>
    </lineage>
</organism>
<dbReference type="OrthoDB" id="9784302at2"/>
<accession>A0A327LZK8</accession>
<sequence length="349" mass="37607">MSSKSKAPRPPDPAAAISAESGTGERWLLLVFQLPAKPAYLRVKVWRRLQALGAVAVKNAAYALPATAEAQEDFGWLAKEITEAGGEPLVCEARLVEGMTDADVRALFDRARDADYEALAEEARQLAAEAEEAGKAGEAPGSDARSRLSRLRSRLDQVAAIDFFGAHGRQAVEGLLASLTARLAAQDEAQAAPPPQATAAPAEALRGLIWVTRAGVHVDRIASAWLVRRFIDPEARFRFVPGKAAELGPGEVRFDMAEAEVTHEGDRCTFEVLLGRAGLSGDRALAAVAEIVHDIDLKDGKFGRPEADGVRTLIGGLCAATSDDEERLRRGAEIFDDLHRYFDRPPRGR</sequence>
<dbReference type="EMBL" id="QLIX01000027">
    <property type="protein sequence ID" value="RAI56060.1"/>
    <property type="molecule type" value="Genomic_DNA"/>
</dbReference>
<evidence type="ECO:0000259" key="1">
    <source>
        <dbReference type="Pfam" id="PF09828"/>
    </source>
</evidence>
<protein>
    <submittedName>
        <fullName evidence="3">ChrB protein</fullName>
    </submittedName>
</protein>
<keyword evidence="4" id="KW-1185">Reference proteome</keyword>
<dbReference type="Proteomes" id="UP000249065">
    <property type="component" value="Unassembled WGS sequence"/>
</dbReference>
<feature type="domain" description="ChrB N-terminal" evidence="2">
    <location>
        <begin position="42"/>
        <end position="184"/>
    </location>
</feature>
<proteinExistence type="predicted"/>
<dbReference type="Pfam" id="PF09828">
    <property type="entry name" value="ChrB_C"/>
    <property type="match status" value="1"/>
</dbReference>